<keyword evidence="4" id="KW-0067">ATP-binding</keyword>
<dbReference type="GO" id="GO:0006310">
    <property type="term" value="P:DNA recombination"/>
    <property type="evidence" value="ECO:0007669"/>
    <property type="project" value="UniProtKB-KW"/>
</dbReference>
<dbReference type="InterPro" id="IPR027417">
    <property type="entry name" value="P-loop_NTPase"/>
</dbReference>
<proteinExistence type="inferred from homology"/>
<evidence type="ECO:0000256" key="3">
    <source>
        <dbReference type="ARBA" id="ARBA00022741"/>
    </source>
</evidence>
<dbReference type="InterPro" id="IPR049428">
    <property type="entry name" value="RecA-like_N"/>
</dbReference>
<evidence type="ECO:0000256" key="2">
    <source>
        <dbReference type="ARBA" id="ARBA00015553"/>
    </source>
</evidence>
<evidence type="ECO:0000313" key="8">
    <source>
        <dbReference type="Proteomes" id="UP000238701"/>
    </source>
</evidence>
<evidence type="ECO:0000256" key="4">
    <source>
        <dbReference type="ARBA" id="ARBA00022840"/>
    </source>
</evidence>
<keyword evidence="5" id="KW-0233">DNA recombination</keyword>
<accession>A0A2U3LEG4</accession>
<dbReference type="GO" id="GO:0005524">
    <property type="term" value="F:ATP binding"/>
    <property type="evidence" value="ECO:0007669"/>
    <property type="project" value="UniProtKB-KW"/>
</dbReference>
<dbReference type="AlphaFoldDB" id="A0A2U3LEG4"/>
<dbReference type="Pfam" id="PF00154">
    <property type="entry name" value="RecA_N"/>
    <property type="match status" value="1"/>
</dbReference>
<dbReference type="SUPFAM" id="SSF52540">
    <property type="entry name" value="P-loop containing nucleoside triphosphate hydrolases"/>
    <property type="match status" value="1"/>
</dbReference>
<sequence>MSSAVVSTSAVTGRSFVFDEEIVPEVRSRSSVHHRELAGIQKSFPIARFGQSTISNRQSKIENSVVPASRLETRPMPMMVSSGISALDALTGGLPRGCLTEICGPASSGCTTVLLAALAAATRRGEFCAVVDASDTLDPHSAAAAGVELDRLLWVRCGEDSPWRRPSTPLRACPEPAEGAGFDTEKKFFSVNQSSEDRFGPRDTKHPSEQRLEQVLLATDLLLESGGFGLIALDLGDLPPQAARRIPLTTWFRFRRVIEHTPTILLAIEPQAIAGSCSSLLLQLGSGNPMLPADGSAAKRRKNAAHGPSAALRVNSSCGFAAGDVEAPKGRKKVGQTGQTVLDSPHPAHAHLLTGLDITAELIRSRIERKPARSVTFATKTAWAG</sequence>
<dbReference type="PANTHER" id="PTHR45900:SF1">
    <property type="entry name" value="MITOCHONDRIAL DNA REPAIR PROTEIN RECA HOMOLOG-RELATED"/>
    <property type="match status" value="1"/>
</dbReference>
<dbReference type="OrthoDB" id="110850at2"/>
<reference evidence="8" key="1">
    <citation type="submission" date="2018-02" db="EMBL/GenBank/DDBJ databases">
        <authorList>
            <person name="Hausmann B."/>
        </authorList>
    </citation>
    <scope>NUCLEOTIDE SEQUENCE [LARGE SCALE GENOMIC DNA]</scope>
    <source>
        <strain evidence="8">Peat soil MAG SbA1</strain>
    </source>
</reference>
<dbReference type="PANTHER" id="PTHR45900">
    <property type="entry name" value="RECA"/>
    <property type="match status" value="1"/>
</dbReference>
<dbReference type="GO" id="GO:0003697">
    <property type="term" value="F:single-stranded DNA binding"/>
    <property type="evidence" value="ECO:0007669"/>
    <property type="project" value="InterPro"/>
</dbReference>
<organism evidence="7 8">
    <name type="scientific">Candidatus Sulfotelmatobacter kueseliae</name>
    <dbReference type="NCBI Taxonomy" id="2042962"/>
    <lineage>
        <taxon>Bacteria</taxon>
        <taxon>Pseudomonadati</taxon>
        <taxon>Acidobacteriota</taxon>
        <taxon>Terriglobia</taxon>
        <taxon>Terriglobales</taxon>
        <taxon>Candidatus Korobacteraceae</taxon>
        <taxon>Candidatus Sulfotelmatobacter</taxon>
    </lineage>
</organism>
<dbReference type="Gene3D" id="3.40.50.300">
    <property type="entry name" value="P-loop containing nucleotide triphosphate hydrolases"/>
    <property type="match status" value="1"/>
</dbReference>
<evidence type="ECO:0000256" key="5">
    <source>
        <dbReference type="ARBA" id="ARBA00023172"/>
    </source>
</evidence>
<evidence type="ECO:0000259" key="6">
    <source>
        <dbReference type="Pfam" id="PF00154"/>
    </source>
</evidence>
<dbReference type="InterPro" id="IPR013765">
    <property type="entry name" value="DNA_recomb/repair_RecA"/>
</dbReference>
<protein>
    <recommendedName>
        <fullName evidence="2">Protein RecA</fullName>
    </recommendedName>
</protein>
<feature type="domain" description="RecA-like N-terminal" evidence="6">
    <location>
        <begin position="79"/>
        <end position="153"/>
    </location>
</feature>
<gene>
    <name evidence="7" type="ORF">SBA1_990006</name>
</gene>
<keyword evidence="3" id="KW-0547">Nucleotide-binding</keyword>
<dbReference type="EMBL" id="OMOD01000198">
    <property type="protein sequence ID" value="SPF50303.1"/>
    <property type="molecule type" value="Genomic_DNA"/>
</dbReference>
<dbReference type="Proteomes" id="UP000238701">
    <property type="component" value="Unassembled WGS sequence"/>
</dbReference>
<evidence type="ECO:0000256" key="1">
    <source>
        <dbReference type="ARBA" id="ARBA00009391"/>
    </source>
</evidence>
<comment type="similarity">
    <text evidence="1">Belongs to the RecA family.</text>
</comment>
<evidence type="ECO:0000313" key="7">
    <source>
        <dbReference type="EMBL" id="SPF50303.1"/>
    </source>
</evidence>
<dbReference type="GO" id="GO:0006281">
    <property type="term" value="P:DNA repair"/>
    <property type="evidence" value="ECO:0007669"/>
    <property type="project" value="InterPro"/>
</dbReference>
<name>A0A2U3LEG4_9BACT</name>